<dbReference type="Pfam" id="PF15870">
    <property type="entry name" value="EloA-BP1"/>
    <property type="match status" value="1"/>
</dbReference>
<evidence type="ECO:0000256" key="9">
    <source>
        <dbReference type="SAM" id="MobiDB-lite"/>
    </source>
</evidence>
<keyword evidence="12" id="KW-1185">Reference proteome</keyword>
<dbReference type="CDD" id="cd06145">
    <property type="entry name" value="REX1_like"/>
    <property type="match status" value="1"/>
</dbReference>
<feature type="domain" description="C3H1-type" evidence="10">
    <location>
        <begin position="7"/>
        <end position="33"/>
    </location>
</feature>
<keyword evidence="5" id="KW-0269">Exonuclease</keyword>
<dbReference type="InterPro" id="IPR036397">
    <property type="entry name" value="RNaseH_sf"/>
</dbReference>
<dbReference type="GO" id="GO:0003676">
    <property type="term" value="F:nucleic acid binding"/>
    <property type="evidence" value="ECO:0007669"/>
    <property type="project" value="InterPro"/>
</dbReference>
<comment type="subcellular location">
    <subcellularLocation>
        <location evidence="1">Nucleus</location>
    </subcellularLocation>
</comment>
<name>A0A7I8V8L6_9ANNE</name>
<evidence type="ECO:0000256" key="7">
    <source>
        <dbReference type="PROSITE-ProRule" id="PRU00723"/>
    </source>
</evidence>
<feature type="compositionally biased region" description="Basic residues" evidence="9">
    <location>
        <begin position="280"/>
        <end position="297"/>
    </location>
</feature>
<dbReference type="SMART" id="SM00479">
    <property type="entry name" value="EXOIII"/>
    <property type="match status" value="1"/>
</dbReference>
<gene>
    <name evidence="11" type="ORF">DGYR_LOCUS892</name>
</gene>
<feature type="compositionally biased region" description="Polar residues" evidence="9">
    <location>
        <begin position="395"/>
        <end position="422"/>
    </location>
</feature>
<evidence type="ECO:0000313" key="11">
    <source>
        <dbReference type="EMBL" id="CAD5111629.1"/>
    </source>
</evidence>
<evidence type="ECO:0000256" key="2">
    <source>
        <dbReference type="ARBA" id="ARBA00006357"/>
    </source>
</evidence>
<dbReference type="SUPFAM" id="SSF53098">
    <property type="entry name" value="Ribonuclease H-like"/>
    <property type="match status" value="1"/>
</dbReference>
<evidence type="ECO:0000256" key="1">
    <source>
        <dbReference type="ARBA" id="ARBA00004123"/>
    </source>
</evidence>
<feature type="zinc finger region" description="C3H1-type" evidence="7">
    <location>
        <begin position="7"/>
        <end position="33"/>
    </location>
</feature>
<dbReference type="PANTHER" id="PTHR12801:SF115">
    <property type="entry name" value="FI18136P1-RELATED"/>
    <property type="match status" value="1"/>
</dbReference>
<feature type="compositionally biased region" description="Basic and acidic residues" evidence="9">
    <location>
        <begin position="298"/>
        <end position="360"/>
    </location>
</feature>
<feature type="compositionally biased region" description="Basic and acidic residues" evidence="9">
    <location>
        <begin position="221"/>
        <end position="279"/>
    </location>
</feature>
<protein>
    <submittedName>
        <fullName evidence="11">DgyrCDS922</fullName>
    </submittedName>
</protein>
<evidence type="ECO:0000256" key="5">
    <source>
        <dbReference type="ARBA" id="ARBA00022839"/>
    </source>
</evidence>
<dbReference type="GO" id="GO:0004527">
    <property type="term" value="F:exonuclease activity"/>
    <property type="evidence" value="ECO:0007669"/>
    <property type="project" value="UniProtKB-KW"/>
</dbReference>
<evidence type="ECO:0000259" key="10">
    <source>
        <dbReference type="PROSITE" id="PS50103"/>
    </source>
</evidence>
<feature type="region of interest" description="Disordered" evidence="9">
    <location>
        <begin position="391"/>
        <end position="435"/>
    </location>
</feature>
<dbReference type="OrthoDB" id="206335at2759"/>
<dbReference type="PANTHER" id="PTHR12801">
    <property type="entry name" value="RNA EXONUCLEASE REXO1 / RECO3 FAMILY MEMBER-RELATED"/>
    <property type="match status" value="1"/>
</dbReference>
<dbReference type="InterPro" id="IPR047021">
    <property type="entry name" value="REXO1/3/4-like"/>
</dbReference>
<feature type="region of interest" description="Disordered" evidence="9">
    <location>
        <begin position="91"/>
        <end position="157"/>
    </location>
</feature>
<keyword evidence="7" id="KW-0862">Zinc</keyword>
<feature type="compositionally biased region" description="Basic and acidic residues" evidence="9">
    <location>
        <begin position="126"/>
        <end position="142"/>
    </location>
</feature>
<dbReference type="Gene3D" id="3.30.420.10">
    <property type="entry name" value="Ribonuclease H-like superfamily/Ribonuclease H"/>
    <property type="match status" value="1"/>
</dbReference>
<reference evidence="11 12" key="1">
    <citation type="submission" date="2020-08" db="EMBL/GenBank/DDBJ databases">
        <authorList>
            <person name="Hejnol A."/>
        </authorList>
    </citation>
    <scope>NUCLEOTIDE SEQUENCE [LARGE SCALE GENOMIC DNA]</scope>
</reference>
<evidence type="ECO:0000256" key="4">
    <source>
        <dbReference type="ARBA" id="ARBA00022801"/>
    </source>
</evidence>
<dbReference type="EMBL" id="CAJFCJ010000002">
    <property type="protein sequence ID" value="CAD5111629.1"/>
    <property type="molecule type" value="Genomic_DNA"/>
</dbReference>
<evidence type="ECO:0000313" key="12">
    <source>
        <dbReference type="Proteomes" id="UP000549394"/>
    </source>
</evidence>
<dbReference type="InterPro" id="IPR000571">
    <property type="entry name" value="Znf_CCCH"/>
</dbReference>
<organism evidence="11 12">
    <name type="scientific">Dimorphilus gyrociliatus</name>
    <dbReference type="NCBI Taxonomy" id="2664684"/>
    <lineage>
        <taxon>Eukaryota</taxon>
        <taxon>Metazoa</taxon>
        <taxon>Spiralia</taxon>
        <taxon>Lophotrochozoa</taxon>
        <taxon>Annelida</taxon>
        <taxon>Polychaeta</taxon>
        <taxon>Polychaeta incertae sedis</taxon>
        <taxon>Dinophilidae</taxon>
        <taxon>Dimorphilus</taxon>
    </lineage>
</organism>
<feature type="coiled-coil region" evidence="8">
    <location>
        <begin position="45"/>
        <end position="72"/>
    </location>
</feature>
<keyword evidence="8" id="KW-0175">Coiled coil</keyword>
<comment type="similarity">
    <text evidence="2">Belongs to the REXO1/REXO3 family.</text>
</comment>
<keyword evidence="4" id="KW-0378">Hydrolase</keyword>
<dbReference type="GO" id="GO:0005634">
    <property type="term" value="C:nucleus"/>
    <property type="evidence" value="ECO:0007669"/>
    <property type="project" value="UniProtKB-SubCell"/>
</dbReference>
<evidence type="ECO:0000256" key="3">
    <source>
        <dbReference type="ARBA" id="ARBA00022722"/>
    </source>
</evidence>
<dbReference type="InterPro" id="IPR034922">
    <property type="entry name" value="REX1-like_exo"/>
</dbReference>
<dbReference type="InterPro" id="IPR013520">
    <property type="entry name" value="Ribonucl_H"/>
</dbReference>
<keyword evidence="6" id="KW-0539">Nucleus</keyword>
<dbReference type="PROSITE" id="PS50103">
    <property type="entry name" value="ZF_C3H1"/>
    <property type="match status" value="1"/>
</dbReference>
<proteinExistence type="inferred from homology"/>
<feature type="compositionally biased region" description="Polar residues" evidence="9">
    <location>
        <begin position="97"/>
        <end position="112"/>
    </location>
</feature>
<dbReference type="AlphaFoldDB" id="A0A7I8V8L6"/>
<dbReference type="GO" id="GO:0008270">
    <property type="term" value="F:zinc ion binding"/>
    <property type="evidence" value="ECO:0007669"/>
    <property type="project" value="UniProtKB-KW"/>
</dbReference>
<accession>A0A7I8V8L6</accession>
<evidence type="ECO:0000256" key="6">
    <source>
        <dbReference type="ARBA" id="ARBA00023242"/>
    </source>
</evidence>
<keyword evidence="3" id="KW-0540">Nuclease</keyword>
<dbReference type="Proteomes" id="UP000549394">
    <property type="component" value="Unassembled WGS sequence"/>
</dbReference>
<dbReference type="FunFam" id="3.30.420.10:FF:000019">
    <property type="entry name" value="RNA exonuclease NEF-sp"/>
    <property type="match status" value="1"/>
</dbReference>
<sequence length="932" mass="105473">MFKASGYFKSHLCPFYANGLCERPHCHYKHSTYSEKAIPKTSTLIASLSAAVRKTQREIDEYKKRYKQSKLKPALNFQAVNRAPVAFYKPTPRHLLKSQSDSSNKTPSTSDYVPTPKYEPQALKRKKEDNSDIETKEKRPRTENNSCINNHSHNKIDFDDTLTETDYAIVKQISKVNCKGCPEKTTESETAVNVHSEAKGNPSKADQIENSAGINKCPMESLKKESKEEDKSSISEKIIKTEAIEKEKKDLTGDREIDREIEKTTSTKDSKDNGEGNKDSKKKSNSSYKKKSRRHHHSDRDKKNEGKKSDKEIDKSHEHEKSRDKKRSEDKKHSSNKSESKSKNKKDEKKTSKSKNDSKNQKPKRIISHEELFGDSSSDNETIVCLRDSGKKATPNITDPSVSTSAKKNDSLSTESTQFSDSQSKHRIAHAGAEKVNRQLPKPVHVPSPVEVMQNRLLHYRQMRNEKDKVNAATNKKMATPCGTINKDGKTKRVAHNPGVIKKPIIIPDSKGIVPTNVRQRYLNLIIEEFLKMGLQDKDAYPQAENEEKQLCARAPSKKGYLNLAINLINRLRKANEKPDIKQSNNKESVLTHSMILGGYKALTTNYTVRRSGAQYDFSGKLKASDLYKHLEKHILTAQQLKENGFPLVNPNDQTKVVIDTSLRPPKSLNKLLKPQDKICSRCGEVFSILESGQYESERECVYHYGRSYRRRVAGSVDNRYTCCSGDLSAKGCCFAKNHVHDSNKYLDFEGFVQTQPHSFKTKEECGVYAVDCEMVYTVKGMELARVTLVDSDFDTVIEMKVLPSTPIIDYNTRFSGLSEENMKGVTYSLQEAQDILRDIISSRSILIGHSLESDLIALKISHRCVVDTSVIFPHKLGPPHKRALKNLMSQYLQKIIQNNVDGHDSKEDAVAAMELAIWKVKEDLKAKRVVS</sequence>
<dbReference type="InterPro" id="IPR012337">
    <property type="entry name" value="RNaseH-like_sf"/>
</dbReference>
<feature type="region of interest" description="Disordered" evidence="9">
    <location>
        <begin position="181"/>
        <end position="378"/>
    </location>
</feature>
<evidence type="ECO:0000256" key="8">
    <source>
        <dbReference type="SAM" id="Coils"/>
    </source>
</evidence>
<dbReference type="InterPro" id="IPR031736">
    <property type="entry name" value="REXO1-like_dom"/>
</dbReference>
<keyword evidence="7" id="KW-0479">Metal-binding</keyword>
<comment type="caution">
    <text evidence="11">The sequence shown here is derived from an EMBL/GenBank/DDBJ whole genome shotgun (WGS) entry which is preliminary data.</text>
</comment>
<keyword evidence="7" id="KW-0863">Zinc-finger</keyword>